<dbReference type="Gene3D" id="3.20.20.450">
    <property type="entry name" value="EAL domain"/>
    <property type="match status" value="1"/>
</dbReference>
<dbReference type="RefSeq" id="WP_045091608.1">
    <property type="nucleotide sequence ID" value="NZ_KQ235875.1"/>
</dbReference>
<dbReference type="InterPro" id="IPR029787">
    <property type="entry name" value="Nucleotide_cyclase"/>
</dbReference>
<dbReference type="GO" id="GO:0071111">
    <property type="term" value="F:cyclic-guanylate-specific phosphodiesterase activity"/>
    <property type="evidence" value="ECO:0007669"/>
    <property type="project" value="InterPro"/>
</dbReference>
<evidence type="ECO:0000259" key="2">
    <source>
        <dbReference type="PROSITE" id="PS50883"/>
    </source>
</evidence>
<gene>
    <name evidence="4" type="ORF">HMPREF9470_00743</name>
</gene>
<dbReference type="CDD" id="cd01949">
    <property type="entry name" value="GGDEF"/>
    <property type="match status" value="1"/>
</dbReference>
<dbReference type="Gene3D" id="3.30.70.270">
    <property type="match status" value="1"/>
</dbReference>
<comment type="caution">
    <text evidence="4">The sequence shown here is derived from an EMBL/GenBank/DDBJ whole genome shotgun (WGS) entry which is preliminary data.</text>
</comment>
<organism evidence="4 5">
    <name type="scientific">[Clostridium] citroniae WAL-19142</name>
    <dbReference type="NCBI Taxonomy" id="742734"/>
    <lineage>
        <taxon>Bacteria</taxon>
        <taxon>Bacillati</taxon>
        <taxon>Bacillota</taxon>
        <taxon>Clostridia</taxon>
        <taxon>Lachnospirales</taxon>
        <taxon>Lachnospiraceae</taxon>
        <taxon>Enterocloster</taxon>
    </lineage>
</organism>
<dbReference type="Pfam" id="PF00990">
    <property type="entry name" value="GGDEF"/>
    <property type="match status" value="1"/>
</dbReference>
<evidence type="ECO:0000259" key="3">
    <source>
        <dbReference type="PROSITE" id="PS50887"/>
    </source>
</evidence>
<reference evidence="4 5" key="1">
    <citation type="submission" date="2011-04" db="EMBL/GenBank/DDBJ databases">
        <title>The Genome Sequence of Clostridium citroniae WAL-19142.</title>
        <authorList>
            <consortium name="The Broad Institute Genome Sequencing Platform"/>
            <person name="Earl A."/>
            <person name="Ward D."/>
            <person name="Feldgarden M."/>
            <person name="Gevers D."/>
            <person name="Warren Y.A."/>
            <person name="Tyrrell K.L."/>
            <person name="Citron D.M."/>
            <person name="Goldstein E.J."/>
            <person name="Daigneault M."/>
            <person name="Allen-Vercoe E."/>
            <person name="Young S.K."/>
            <person name="Zeng Q."/>
            <person name="Gargeya S."/>
            <person name="Fitzgerald M."/>
            <person name="Haas B."/>
            <person name="Abouelleil A."/>
            <person name="Alvarado L."/>
            <person name="Arachchi H.M."/>
            <person name="Berlin A."/>
            <person name="Brown A."/>
            <person name="Chapman S.B."/>
            <person name="Chen Z."/>
            <person name="Dunbar C."/>
            <person name="Freedman E."/>
            <person name="Gearin G."/>
            <person name="Gellesch M."/>
            <person name="Goldberg J."/>
            <person name="Griggs A."/>
            <person name="Gujja S."/>
            <person name="Heilman E.R."/>
            <person name="Heiman D."/>
            <person name="Howarth C."/>
            <person name="Larson L."/>
            <person name="Lui A."/>
            <person name="MacDonald P.J."/>
            <person name="Mehta T."/>
            <person name="Montmayeur A."/>
            <person name="Murphy C."/>
            <person name="Neiman D."/>
            <person name="Pearson M."/>
            <person name="Priest M."/>
            <person name="Roberts A."/>
            <person name="Saif S."/>
            <person name="Shea T."/>
            <person name="Shenoy N."/>
            <person name="Sisk P."/>
            <person name="Stolte C."/>
            <person name="Sykes S."/>
            <person name="White J."/>
            <person name="Yandava C."/>
            <person name="Wortman J."/>
            <person name="Nusbaum C."/>
            <person name="Birren B."/>
        </authorList>
    </citation>
    <scope>NUCLEOTIDE SEQUENCE [LARGE SCALE GENOMIC DNA]</scope>
    <source>
        <strain evidence="4 5">WAL-19142</strain>
    </source>
</reference>
<evidence type="ECO:0000313" key="5">
    <source>
        <dbReference type="Proteomes" id="UP000037392"/>
    </source>
</evidence>
<dbReference type="PANTHER" id="PTHR33121">
    <property type="entry name" value="CYCLIC DI-GMP PHOSPHODIESTERASE PDEF"/>
    <property type="match status" value="1"/>
</dbReference>
<dbReference type="EMBL" id="ADLK01000089">
    <property type="protein sequence ID" value="KMW08330.1"/>
    <property type="molecule type" value="Genomic_DNA"/>
</dbReference>
<dbReference type="SUPFAM" id="SSF141868">
    <property type="entry name" value="EAL domain-like"/>
    <property type="match status" value="1"/>
</dbReference>
<accession>A0A0J9DYM7</accession>
<dbReference type="PROSITE" id="PS50113">
    <property type="entry name" value="PAC"/>
    <property type="match status" value="1"/>
</dbReference>
<evidence type="ECO:0000259" key="1">
    <source>
        <dbReference type="PROSITE" id="PS50113"/>
    </source>
</evidence>
<feature type="domain" description="PAC" evidence="1">
    <location>
        <begin position="212"/>
        <end position="264"/>
    </location>
</feature>
<dbReference type="Gene3D" id="3.30.450.20">
    <property type="entry name" value="PAS domain"/>
    <property type="match status" value="1"/>
</dbReference>
<protein>
    <recommendedName>
        <fullName evidence="6">EAL domain-containing protein</fullName>
    </recommendedName>
</protein>
<name>A0A0J9DYM7_9FIRM</name>
<dbReference type="InterPro" id="IPR043128">
    <property type="entry name" value="Rev_trsase/Diguanyl_cyclase"/>
</dbReference>
<dbReference type="GeneID" id="93166313"/>
<dbReference type="InterPro" id="IPR013655">
    <property type="entry name" value="PAS_fold_3"/>
</dbReference>
<dbReference type="Pfam" id="PF08447">
    <property type="entry name" value="PAS_3"/>
    <property type="match status" value="1"/>
</dbReference>
<evidence type="ECO:0008006" key="6">
    <source>
        <dbReference type="Google" id="ProtNLM"/>
    </source>
</evidence>
<dbReference type="OrthoDB" id="9805474at2"/>
<feature type="domain" description="EAL" evidence="2">
    <location>
        <begin position="856"/>
        <end position="1110"/>
    </location>
</feature>
<proteinExistence type="predicted"/>
<dbReference type="Pfam" id="PF00563">
    <property type="entry name" value="EAL"/>
    <property type="match status" value="1"/>
</dbReference>
<dbReference type="InterPro" id="IPR000160">
    <property type="entry name" value="GGDEF_dom"/>
</dbReference>
<dbReference type="NCBIfam" id="TIGR00254">
    <property type="entry name" value="GGDEF"/>
    <property type="match status" value="1"/>
</dbReference>
<sequence length="1117" mass="128361">MSDRDFSKSFVFHNMEWVDDILHMSDLGLWNMVTDPDMRDVKFYIDQTMARLLGLKENLSPEACFEFWYKRINRGNHSYVNEAMDRIAHSGKLCEVQYTWNHPEWGDIPVRCGGRTRQLQDGRLLITGYHQNMTNLDQMKRWSLNVSWEEVFEYNMTSGTALTYTDHKITYGTEKQIQDFPQSWVDTQIVHPQFGKTFLQAFHVLRNGGDHARCEVKIKNRKGEYSWFAVEMEVLAYEEGKPEIVLGRFEDITRRKELENAYIRQARVNQLILEDALAYGEVDLTDDRVKRLHGIWKCLSGCGEECRYTLLTEQLTKKAVKPEEREALQRAFCRETLVEGFETGRDRISLPYMRMSDGGRMGLVRMEGYLYLSPDNGHVGGLFCLWDMDGAGSEAAGEPGDAGEKRAESSGEFERLLSSEGDPACLIDPDTYELLAANQAYYTMVGRNGEECRNRKCYELFCGSSSPCAFCNGFNWAWDHFSLWENPDSVRGVKRLVKTRLAEWKGKPAVLSIGMERSDKADGYFRGMSDGSGGSGADVANTVISCIYAMVEAKTMEESLRRLMDVLADHYEAVHIQIFLQKDNGFGYECACRRDEPDLPPASRDLECHLEGWLDQHHQGGVRSIEESHDILPESFELYQDMEREQINNMTVFPVVSKKGELGYIVMMGCRSRHSLELINMLIYFIAQEISRRQDARQLEHSIYYDSLTGLLNRSSYDGYRRTYKADEVVSIGVIMVDINDLKSVNDTMGTEAGDELIRLTAQIIEKRFKDCIVFRLNSNEFDIIMENVSRAEFEHRFGGLIGELNARPNLSISAGRVWDDRQKNLDWAVKQAGELMRIDKQRYYETKPDLSGNGRLELIKKLLHSIDRGEFKVVLQPKLYLKTGTCAGAEALVRYFHPDRGMIMPSRFIQILERQNLISYVDLFVFEECCRLLENWKSLGYREQILSFNFSRMTLLNADIVSSVSSIAKKYDVEPGMLEVEVTESIGELGRDMVYRALAELKKRGYRISLDDFGTKYSNMDILSDVEFDVLKLDKSLVDKIDRDRVSGQIVKHIISMCHDMKIQTIAEGIEEELQAAYLKKCRCMIGQGYLYGKPMSVEEYERQFLSKGSVDHTSV</sequence>
<feature type="domain" description="GGDEF" evidence="3">
    <location>
        <begin position="730"/>
        <end position="862"/>
    </location>
</feature>
<dbReference type="PROSITE" id="PS50883">
    <property type="entry name" value="EAL"/>
    <property type="match status" value="1"/>
</dbReference>
<dbReference type="PATRIC" id="fig|742734.4.peg.792"/>
<dbReference type="CDD" id="cd01948">
    <property type="entry name" value="EAL"/>
    <property type="match status" value="1"/>
</dbReference>
<dbReference type="InterPro" id="IPR000700">
    <property type="entry name" value="PAS-assoc_C"/>
</dbReference>
<dbReference type="InterPro" id="IPR035965">
    <property type="entry name" value="PAS-like_dom_sf"/>
</dbReference>
<dbReference type="InterPro" id="IPR001633">
    <property type="entry name" value="EAL_dom"/>
</dbReference>
<dbReference type="PROSITE" id="PS50887">
    <property type="entry name" value="GGDEF"/>
    <property type="match status" value="1"/>
</dbReference>
<dbReference type="SMART" id="SM00267">
    <property type="entry name" value="GGDEF"/>
    <property type="match status" value="1"/>
</dbReference>
<dbReference type="PANTHER" id="PTHR33121:SF71">
    <property type="entry name" value="OXYGEN SENSOR PROTEIN DOSP"/>
    <property type="match status" value="1"/>
</dbReference>
<dbReference type="InterPro" id="IPR050706">
    <property type="entry name" value="Cyclic-di-GMP_PDE-like"/>
</dbReference>
<dbReference type="Proteomes" id="UP000037392">
    <property type="component" value="Unassembled WGS sequence"/>
</dbReference>
<dbReference type="InterPro" id="IPR035919">
    <property type="entry name" value="EAL_sf"/>
</dbReference>
<dbReference type="AlphaFoldDB" id="A0A0J9DYM7"/>
<evidence type="ECO:0000313" key="4">
    <source>
        <dbReference type="EMBL" id="KMW08330.1"/>
    </source>
</evidence>
<dbReference type="SUPFAM" id="SSF55073">
    <property type="entry name" value="Nucleotide cyclase"/>
    <property type="match status" value="1"/>
</dbReference>
<dbReference type="SUPFAM" id="SSF55785">
    <property type="entry name" value="PYP-like sensor domain (PAS domain)"/>
    <property type="match status" value="1"/>
</dbReference>
<dbReference type="SMART" id="SM00052">
    <property type="entry name" value="EAL"/>
    <property type="match status" value="1"/>
</dbReference>